<protein>
    <submittedName>
        <fullName evidence="1">Uncharacterized protein</fullName>
    </submittedName>
</protein>
<proteinExistence type="predicted"/>
<sequence>MTHRKAACQRPEIIRTLPPYNREEGSEGGSARWHQALLEEQTVDNYAKYHIVLAMTSRLSHPAS</sequence>
<evidence type="ECO:0000313" key="2">
    <source>
        <dbReference type="Proteomes" id="UP000324222"/>
    </source>
</evidence>
<dbReference type="AlphaFoldDB" id="A0A5B7JNB9"/>
<gene>
    <name evidence="1" type="ORF">E2C01_093676</name>
</gene>
<organism evidence="1 2">
    <name type="scientific">Portunus trituberculatus</name>
    <name type="common">Swimming crab</name>
    <name type="synonym">Neptunus trituberculatus</name>
    <dbReference type="NCBI Taxonomy" id="210409"/>
    <lineage>
        <taxon>Eukaryota</taxon>
        <taxon>Metazoa</taxon>
        <taxon>Ecdysozoa</taxon>
        <taxon>Arthropoda</taxon>
        <taxon>Crustacea</taxon>
        <taxon>Multicrustacea</taxon>
        <taxon>Malacostraca</taxon>
        <taxon>Eumalacostraca</taxon>
        <taxon>Eucarida</taxon>
        <taxon>Decapoda</taxon>
        <taxon>Pleocyemata</taxon>
        <taxon>Brachyura</taxon>
        <taxon>Eubrachyura</taxon>
        <taxon>Portunoidea</taxon>
        <taxon>Portunidae</taxon>
        <taxon>Portuninae</taxon>
        <taxon>Portunus</taxon>
    </lineage>
</organism>
<reference evidence="1 2" key="1">
    <citation type="submission" date="2019-05" db="EMBL/GenBank/DDBJ databases">
        <title>Another draft genome of Portunus trituberculatus and its Hox gene families provides insights of decapod evolution.</title>
        <authorList>
            <person name="Jeong J.-H."/>
            <person name="Song I."/>
            <person name="Kim S."/>
            <person name="Choi T."/>
            <person name="Kim D."/>
            <person name="Ryu S."/>
            <person name="Kim W."/>
        </authorList>
    </citation>
    <scope>NUCLEOTIDE SEQUENCE [LARGE SCALE GENOMIC DNA]</scope>
    <source>
        <tissue evidence="1">Muscle</tissue>
    </source>
</reference>
<accession>A0A5B7JNB9</accession>
<name>A0A5B7JNB9_PORTR</name>
<keyword evidence="2" id="KW-1185">Reference proteome</keyword>
<comment type="caution">
    <text evidence="1">The sequence shown here is derived from an EMBL/GenBank/DDBJ whole genome shotgun (WGS) entry which is preliminary data.</text>
</comment>
<evidence type="ECO:0000313" key="1">
    <source>
        <dbReference type="EMBL" id="MPC98310.1"/>
    </source>
</evidence>
<dbReference type="Proteomes" id="UP000324222">
    <property type="component" value="Unassembled WGS sequence"/>
</dbReference>
<dbReference type="EMBL" id="VSRR010113532">
    <property type="protein sequence ID" value="MPC98310.1"/>
    <property type="molecule type" value="Genomic_DNA"/>
</dbReference>